<name>A0A0C3A273_RHOER</name>
<accession>A0A0C3A273</accession>
<evidence type="ECO:0000313" key="2">
    <source>
        <dbReference type="Proteomes" id="UP000325576"/>
    </source>
</evidence>
<proteinExistence type="predicted"/>
<dbReference type="InterPro" id="IPR036388">
    <property type="entry name" value="WH-like_DNA-bd_sf"/>
</dbReference>
<protein>
    <recommendedName>
        <fullName evidence="3">Transposase</fullName>
    </recommendedName>
</protein>
<organism evidence="1 2">
    <name type="scientific">Rhodococcus erythropolis</name>
    <name type="common">Arthrobacter picolinophilus</name>
    <dbReference type="NCBI Taxonomy" id="1833"/>
    <lineage>
        <taxon>Bacteria</taxon>
        <taxon>Bacillati</taxon>
        <taxon>Actinomycetota</taxon>
        <taxon>Actinomycetes</taxon>
        <taxon>Mycobacteriales</taxon>
        <taxon>Nocardiaceae</taxon>
        <taxon>Rhodococcus</taxon>
        <taxon>Rhodococcus erythropolis group</taxon>
    </lineage>
</organism>
<reference evidence="1 2" key="1">
    <citation type="journal article" date="2017" name="Poromechanics V (2013)">
        <title>Genomic Characterization of the Arsenic-Tolerant Actinobacterium, &lt;i&gt;Rhodococcus erythropolis&lt;/i&gt; S43.</title>
        <authorList>
            <person name="Retamal-Morales G."/>
            <person name="Mehnert M."/>
            <person name="Schwabe R."/>
            <person name="Tischler D."/>
            <person name="Schloemann M."/>
            <person name="Levican G.J."/>
        </authorList>
    </citation>
    <scope>NUCLEOTIDE SEQUENCE [LARGE SCALE GENOMIC DNA]</scope>
    <source>
        <strain evidence="1 2">S43</strain>
    </source>
</reference>
<gene>
    <name evidence="1" type="ORF">BS297_23120</name>
</gene>
<evidence type="ECO:0000313" key="1">
    <source>
        <dbReference type="EMBL" id="KAB2582954.1"/>
    </source>
</evidence>
<evidence type="ECO:0008006" key="3">
    <source>
        <dbReference type="Google" id="ProtNLM"/>
    </source>
</evidence>
<dbReference type="SUPFAM" id="SSF46689">
    <property type="entry name" value="Homeodomain-like"/>
    <property type="match status" value="1"/>
</dbReference>
<sequence>MSGKRSTRGNRYGAEVRGATVILVDKLRPQYPSLWATIERVSADTGIHTSTVRAWWRQREGADAVKPQPCAPDSEIHSLRVELEALREVNRGLIAANRGL</sequence>
<dbReference type="Gene3D" id="1.10.10.10">
    <property type="entry name" value="Winged helix-like DNA-binding domain superfamily/Winged helix DNA-binding domain"/>
    <property type="match status" value="1"/>
</dbReference>
<dbReference type="InterPro" id="IPR009057">
    <property type="entry name" value="Homeodomain-like_sf"/>
</dbReference>
<dbReference type="EMBL" id="MRBO01000615">
    <property type="protein sequence ID" value="KAB2582954.1"/>
    <property type="molecule type" value="Genomic_DNA"/>
</dbReference>
<comment type="caution">
    <text evidence="1">The sequence shown here is derived from an EMBL/GenBank/DDBJ whole genome shotgun (WGS) entry which is preliminary data.</text>
</comment>
<dbReference type="Proteomes" id="UP000325576">
    <property type="component" value="Unassembled WGS sequence"/>
</dbReference>
<dbReference type="AlphaFoldDB" id="A0A0C3A273"/>